<feature type="compositionally biased region" description="Pro residues" evidence="8">
    <location>
        <begin position="493"/>
        <end position="507"/>
    </location>
</feature>
<evidence type="ECO:0000259" key="9">
    <source>
        <dbReference type="PROSITE" id="PS50105"/>
    </source>
</evidence>
<dbReference type="SMART" id="SM00454">
    <property type="entry name" value="SAM"/>
    <property type="match status" value="1"/>
</dbReference>
<dbReference type="InterPro" id="IPR050548">
    <property type="entry name" value="PcG_chromatin_remod_factors"/>
</dbReference>
<feature type="compositionally biased region" description="Low complexity" evidence="8">
    <location>
        <begin position="669"/>
        <end position="678"/>
    </location>
</feature>
<dbReference type="Gene3D" id="1.10.150.50">
    <property type="entry name" value="Transcription Factor, Ets-1"/>
    <property type="match status" value="1"/>
</dbReference>
<keyword evidence="2" id="KW-0479">Metal-binding</keyword>
<feature type="region of interest" description="Disordered" evidence="8">
    <location>
        <begin position="238"/>
        <end position="260"/>
    </location>
</feature>
<dbReference type="Pfam" id="PF21319">
    <property type="entry name" value="zf-FCS_1"/>
    <property type="match status" value="1"/>
</dbReference>
<feature type="compositionally biased region" description="Basic and acidic residues" evidence="8">
    <location>
        <begin position="858"/>
        <end position="867"/>
    </location>
</feature>
<feature type="compositionally biased region" description="Polar residues" evidence="8">
    <location>
        <begin position="238"/>
        <end position="258"/>
    </location>
</feature>
<name>A0ABR0ZGZ6_HUSHU</name>
<dbReference type="PANTHER" id="PTHR12247:SF88">
    <property type="entry name" value="POLYHOMEOTIC-LIKE PROTEIN 3"/>
    <property type="match status" value="1"/>
</dbReference>
<evidence type="ECO:0000256" key="7">
    <source>
        <dbReference type="PROSITE-ProRule" id="PRU00367"/>
    </source>
</evidence>
<dbReference type="InterPro" id="IPR001660">
    <property type="entry name" value="SAM"/>
</dbReference>
<organism evidence="11 12">
    <name type="scientific">Huso huso</name>
    <name type="common">Beluga</name>
    <name type="synonym">Acipenser huso</name>
    <dbReference type="NCBI Taxonomy" id="61971"/>
    <lineage>
        <taxon>Eukaryota</taxon>
        <taxon>Metazoa</taxon>
        <taxon>Chordata</taxon>
        <taxon>Craniata</taxon>
        <taxon>Vertebrata</taxon>
        <taxon>Euteleostomi</taxon>
        <taxon>Actinopterygii</taxon>
        <taxon>Chondrostei</taxon>
        <taxon>Acipenseriformes</taxon>
        <taxon>Acipenseridae</taxon>
        <taxon>Huso</taxon>
    </lineage>
</organism>
<reference evidence="11 12" key="1">
    <citation type="submission" date="2021-05" db="EMBL/GenBank/DDBJ databases">
        <authorList>
            <person name="Zahm M."/>
            <person name="Klopp C."/>
            <person name="Cabau C."/>
            <person name="Kuhl H."/>
            <person name="Suciu R."/>
            <person name="Ciorpac M."/>
            <person name="Holostenco D."/>
            <person name="Gessner J."/>
            <person name="Wuertz S."/>
            <person name="Hohne C."/>
            <person name="Stock M."/>
            <person name="Gislard M."/>
            <person name="Lluch J."/>
            <person name="Milhes M."/>
            <person name="Lampietro C."/>
            <person name="Lopez Roques C."/>
            <person name="Donnadieu C."/>
            <person name="Du K."/>
            <person name="Schartl M."/>
            <person name="Guiguen Y."/>
        </authorList>
    </citation>
    <scope>NUCLEOTIDE SEQUENCE [LARGE SCALE GENOMIC DNA]</scope>
    <source>
        <strain evidence="11">Hh-F2</strain>
        <tissue evidence="11">Blood</tissue>
    </source>
</reference>
<keyword evidence="12" id="KW-1185">Reference proteome</keyword>
<dbReference type="InterPro" id="IPR013761">
    <property type="entry name" value="SAM/pointed_sf"/>
</dbReference>
<feature type="compositionally biased region" description="Polar residues" evidence="8">
    <location>
        <begin position="369"/>
        <end position="391"/>
    </location>
</feature>
<dbReference type="PROSITE" id="PS51024">
    <property type="entry name" value="ZF_FCS"/>
    <property type="match status" value="1"/>
</dbReference>
<evidence type="ECO:0000256" key="1">
    <source>
        <dbReference type="ARBA" id="ARBA00004123"/>
    </source>
</evidence>
<proteinExistence type="predicted"/>
<feature type="domain" description="SAM" evidence="9">
    <location>
        <begin position="952"/>
        <end position="1016"/>
    </location>
</feature>
<feature type="compositionally biased region" description="Low complexity" evidence="8">
    <location>
        <begin position="31"/>
        <end position="48"/>
    </location>
</feature>
<feature type="region of interest" description="Disordered" evidence="8">
    <location>
        <begin position="611"/>
        <end position="727"/>
    </location>
</feature>
<keyword evidence="6" id="KW-0539">Nucleus</keyword>
<dbReference type="Pfam" id="PF00536">
    <property type="entry name" value="SAM_1"/>
    <property type="match status" value="1"/>
</dbReference>
<keyword evidence="3 7" id="KW-0863">Zinc-finger</keyword>
<keyword evidence="5" id="KW-0238">DNA-binding</keyword>
<evidence type="ECO:0000259" key="10">
    <source>
        <dbReference type="PROSITE" id="PS51024"/>
    </source>
</evidence>
<sequence>MSNDNSRKLGSRYTIAFTQRKKQKLEMENETSTPTSATTTTSSTPSRTQAPQLSLYSSTTERQAVQVIQQAIHRPPSMAAQYLQQMYAAQQQHLMLQTAALQQQQHLSSLAAVQQATLSGGRQASSPTASVTQQSSVSQTSINLSSSPAVQLISRSQTSSMAGSGGGGGALGQQSILLGNSSPTLTTSQAQMYLRAQMLILTPTATVAAVQPDIPVVSSPSSSHTPATQVQNLTLRPHQPSTLASPQSVPLKATSQGQPLAVAHPKMSVCPLKPSQQPEPLLEGNKKGEDPITEPKPTTLTHLPGAHQLIAPAPYPLIKHQPLPIHAAQPQKGSTHQLIIQQQPPPPHRQVQPIALQVSRQETPPPSLAIQTQVPPPTTVSIQSQHCTPITATPLPLTSSPGQSPPVQQQTVMVSPPPTQSPTSQSSTIVIQPQALIQSQPHALVSAPLQLGPAQSPILSTAQVIQPHLPPVTSPIAHIGPLPYPTLISPSINFPPQPPHQQQPPAPQASLGPMSSPPSPPPQLSHTPPAQLQPLPLQSVQALAVQSEILTPGQMLVSEEELPAAEALVQMPYQGLPPPQTVAINLQVQHPTPMEAPVVYRVEGMCEEEMREDREECLSGNRTPTPPALSPPEGQVRDCEESSTQQDISTGLPGLPCVNTSGNTSVIRSSSDPSYINSSPPPPLSPAPPPPPPPPPPPSPLPPTLLPAVVRSPSKPVPAGLPENKPPQAIVKPHILTHLIEGFVIQEGLEPFPVSRSSLLTEKKQCEQQVMEPNSEEPQSMMETEHPEHSTDSDMDDIIAEGVMEETVAELLKCEFCGKMGYAHKFLRSKRFCSKSCAKRFNVSCTKRVSLLKADKGGRWTRKTDGRRGRRPRGAEGASREHFLRQLPATYPATGGMQPARSQSPQEDTVPVAMTTRLRRQSEQGRELDLRVRHPSDNNESLPSVQSDPRLWTVSEVWAFIYALPGCQDIAAEFRAQEIDGQALLLLKEDHLMSAMNIKLGPALKICARINTLKEP</sequence>
<feature type="compositionally biased region" description="Low complexity" evidence="8">
    <location>
        <begin position="399"/>
        <end position="410"/>
    </location>
</feature>
<evidence type="ECO:0000256" key="8">
    <source>
        <dbReference type="SAM" id="MobiDB-lite"/>
    </source>
</evidence>
<feature type="region of interest" description="Disordered" evidence="8">
    <location>
        <begin position="770"/>
        <end position="792"/>
    </location>
</feature>
<dbReference type="Gene3D" id="3.30.60.160">
    <property type="match status" value="1"/>
</dbReference>
<keyword evidence="4" id="KW-0862">Zinc</keyword>
<evidence type="ECO:0000313" key="11">
    <source>
        <dbReference type="EMBL" id="KAK6483994.1"/>
    </source>
</evidence>
<evidence type="ECO:0000256" key="6">
    <source>
        <dbReference type="ARBA" id="ARBA00023242"/>
    </source>
</evidence>
<feature type="region of interest" description="Disordered" evidence="8">
    <location>
        <begin position="919"/>
        <end position="946"/>
    </location>
</feature>
<dbReference type="PANTHER" id="PTHR12247">
    <property type="entry name" value="POLYCOMB GROUP PROTEIN"/>
    <property type="match status" value="1"/>
</dbReference>
<comment type="subcellular location">
    <subcellularLocation>
        <location evidence="1">Nucleus</location>
    </subcellularLocation>
</comment>
<dbReference type="EMBL" id="JAHFZB010000011">
    <property type="protein sequence ID" value="KAK6483994.1"/>
    <property type="molecule type" value="Genomic_DNA"/>
</dbReference>
<feature type="compositionally biased region" description="Pro residues" evidence="8">
    <location>
        <begin position="679"/>
        <end position="705"/>
    </location>
</feature>
<feature type="compositionally biased region" description="Basic and acidic residues" evidence="8">
    <location>
        <begin position="920"/>
        <end position="937"/>
    </location>
</feature>
<evidence type="ECO:0000256" key="3">
    <source>
        <dbReference type="ARBA" id="ARBA00022771"/>
    </source>
</evidence>
<evidence type="ECO:0000256" key="4">
    <source>
        <dbReference type="ARBA" id="ARBA00022833"/>
    </source>
</evidence>
<feature type="region of interest" description="Disordered" evidence="8">
    <location>
        <begin position="121"/>
        <end position="142"/>
    </location>
</feature>
<dbReference type="Proteomes" id="UP001369086">
    <property type="component" value="Unassembled WGS sequence"/>
</dbReference>
<feature type="compositionally biased region" description="Basic and acidic residues" evidence="8">
    <location>
        <begin position="783"/>
        <end position="792"/>
    </location>
</feature>
<feature type="region of interest" description="Disordered" evidence="8">
    <location>
        <begin position="18"/>
        <end position="51"/>
    </location>
</feature>
<dbReference type="PROSITE" id="PS50105">
    <property type="entry name" value="SAM_DOMAIN"/>
    <property type="match status" value="1"/>
</dbReference>
<accession>A0ABR0ZGZ6</accession>
<evidence type="ECO:0000313" key="12">
    <source>
        <dbReference type="Proteomes" id="UP001369086"/>
    </source>
</evidence>
<feature type="compositionally biased region" description="Polar residues" evidence="8">
    <location>
        <begin position="770"/>
        <end position="782"/>
    </location>
</feature>
<evidence type="ECO:0000256" key="5">
    <source>
        <dbReference type="ARBA" id="ARBA00023125"/>
    </source>
</evidence>
<feature type="region of interest" description="Disordered" evidence="8">
    <location>
        <begin position="488"/>
        <end position="532"/>
    </location>
</feature>
<evidence type="ECO:0000256" key="2">
    <source>
        <dbReference type="ARBA" id="ARBA00022723"/>
    </source>
</evidence>
<dbReference type="SUPFAM" id="SSF47769">
    <property type="entry name" value="SAM/Pointed domain"/>
    <property type="match status" value="1"/>
</dbReference>
<feature type="region of interest" description="Disordered" evidence="8">
    <location>
        <begin position="359"/>
        <end position="428"/>
    </location>
</feature>
<feature type="compositionally biased region" description="Low complexity" evidence="8">
    <location>
        <begin position="123"/>
        <end position="141"/>
    </location>
</feature>
<protein>
    <submittedName>
        <fullName evidence="11">Polyhomeotic-like protein 3 isoform X2</fullName>
    </submittedName>
</protein>
<comment type="caution">
    <text evidence="11">The sequence shown here is derived from an EMBL/GenBank/DDBJ whole genome shotgun (WGS) entry which is preliminary data.</text>
</comment>
<feature type="region of interest" description="Disordered" evidence="8">
    <location>
        <begin position="272"/>
        <end position="293"/>
    </location>
</feature>
<dbReference type="InterPro" id="IPR038603">
    <property type="entry name" value="Znf_FCS_sf"/>
</dbReference>
<feature type="domain" description="FCS-type" evidence="10">
    <location>
        <begin position="805"/>
        <end position="839"/>
    </location>
</feature>
<feature type="compositionally biased region" description="Polar residues" evidence="8">
    <location>
        <begin position="658"/>
        <end position="668"/>
    </location>
</feature>
<gene>
    <name evidence="11" type="ORF">HHUSO_G13634</name>
</gene>
<dbReference type="CDD" id="cd09577">
    <property type="entry name" value="SAM_Ph1_2_3"/>
    <property type="match status" value="1"/>
</dbReference>
<dbReference type="InterPro" id="IPR012313">
    <property type="entry name" value="Znf_FCS"/>
</dbReference>
<feature type="region of interest" description="Disordered" evidence="8">
    <location>
        <begin position="858"/>
        <end position="880"/>
    </location>
</feature>